<evidence type="ECO:0000256" key="5">
    <source>
        <dbReference type="ARBA" id="ARBA00022842"/>
    </source>
</evidence>
<keyword evidence="4 7" id="KW-0808">Transferase</keyword>
<dbReference type="GO" id="GO:0004588">
    <property type="term" value="F:orotate phosphoribosyltransferase activity"/>
    <property type="evidence" value="ECO:0007669"/>
    <property type="project" value="UniProtKB-UniRule"/>
</dbReference>
<keyword evidence="10" id="KW-1185">Reference proteome</keyword>
<dbReference type="HAMAP" id="MF_01208">
    <property type="entry name" value="PyrE"/>
    <property type="match status" value="1"/>
</dbReference>
<feature type="binding site" evidence="7">
    <location>
        <position position="118"/>
    </location>
    <ligand>
        <name>orotate</name>
        <dbReference type="ChEBI" id="CHEBI:30839"/>
    </ligand>
</feature>
<dbReference type="PANTHER" id="PTHR19278:SF9">
    <property type="entry name" value="URIDINE 5'-MONOPHOSPHATE SYNTHASE"/>
    <property type="match status" value="1"/>
</dbReference>
<keyword evidence="6 7" id="KW-0665">Pyrimidine biosynthesis</keyword>
<gene>
    <name evidence="7" type="primary">pyrE</name>
    <name evidence="9" type="ORF">FDF74_10145</name>
</gene>
<keyword evidence="5 7" id="KW-0460">Magnesium</keyword>
<dbReference type="SUPFAM" id="SSF53271">
    <property type="entry name" value="PRTase-like"/>
    <property type="match status" value="1"/>
</dbReference>
<protein>
    <recommendedName>
        <fullName evidence="2 7">Orotate phosphoribosyltransferase</fullName>
        <shortName evidence="7">OPRT</shortName>
        <shortName evidence="7">OPRTase</shortName>
        <ecNumber evidence="2 7">2.4.2.10</ecNumber>
    </recommendedName>
</protein>
<comment type="catalytic activity">
    <reaction evidence="7">
        <text>orotidine 5'-phosphate + diphosphate = orotate + 5-phospho-alpha-D-ribose 1-diphosphate</text>
        <dbReference type="Rhea" id="RHEA:10380"/>
        <dbReference type="ChEBI" id="CHEBI:30839"/>
        <dbReference type="ChEBI" id="CHEBI:33019"/>
        <dbReference type="ChEBI" id="CHEBI:57538"/>
        <dbReference type="ChEBI" id="CHEBI:58017"/>
        <dbReference type="EC" id="2.4.2.10"/>
    </reaction>
</comment>
<feature type="binding site" description="in other chain" evidence="7">
    <location>
        <begin position="114"/>
        <end position="122"/>
    </location>
    <ligand>
        <name>5-phospho-alpha-D-ribose 1-diphosphate</name>
        <dbReference type="ChEBI" id="CHEBI:58017"/>
        <note>ligand shared between dimeric partners</note>
    </ligand>
</feature>
<dbReference type="EMBL" id="SXDP01000009">
    <property type="protein sequence ID" value="NEZ47550.1"/>
    <property type="molecule type" value="Genomic_DNA"/>
</dbReference>
<dbReference type="Pfam" id="PF00156">
    <property type="entry name" value="Pribosyltran"/>
    <property type="match status" value="1"/>
</dbReference>
<feature type="binding site" evidence="7">
    <location>
        <position position="146"/>
    </location>
    <ligand>
        <name>orotate</name>
        <dbReference type="ChEBI" id="CHEBI:30839"/>
    </ligand>
</feature>
<feature type="binding site" description="in other chain" evidence="7">
    <location>
        <position position="92"/>
    </location>
    <ligand>
        <name>5-phospho-alpha-D-ribose 1-diphosphate</name>
        <dbReference type="ChEBI" id="CHEBI:58017"/>
        <note>ligand shared between dimeric partners</note>
    </ligand>
</feature>
<dbReference type="Gene3D" id="3.40.50.2020">
    <property type="match status" value="1"/>
</dbReference>
<comment type="similarity">
    <text evidence="7">Belongs to the purine/pyrimidine phosphoribosyltransferase family. PyrE subfamily.</text>
</comment>
<accession>A0A6M0RCV2</accession>
<feature type="domain" description="Phosphoribosyltransferase" evidence="8">
    <location>
        <begin position="59"/>
        <end position="159"/>
    </location>
</feature>
<reference evidence="9 10" key="1">
    <citation type="submission" date="2019-04" db="EMBL/GenBank/DDBJ databases">
        <title>Genome sequencing of Clostridium botulinum Groups I-IV and Clostridium butyricum.</title>
        <authorList>
            <person name="Brunt J."/>
            <person name="Van Vliet A.H.M."/>
            <person name="Stringer S.C."/>
            <person name="Carter A.T."/>
            <person name="Peck M.W."/>
        </authorList>
    </citation>
    <scope>NUCLEOTIDE SEQUENCE [LARGE SCALE GENOMIC DNA]</scope>
    <source>
        <strain evidence="9 10">IFR 18/094</strain>
    </source>
</reference>
<comment type="caution">
    <text evidence="7">Lacks conserved residue(s) required for the propagation of feature annotation.</text>
</comment>
<dbReference type="GO" id="GO:0019856">
    <property type="term" value="P:pyrimidine nucleobase biosynthetic process"/>
    <property type="evidence" value="ECO:0007669"/>
    <property type="project" value="InterPro"/>
</dbReference>
<dbReference type="UniPathway" id="UPA00070">
    <property type="reaction ID" value="UER00119"/>
</dbReference>
<organism evidence="9 10">
    <name type="scientific">Clostridium niameyense</name>
    <dbReference type="NCBI Taxonomy" id="1622073"/>
    <lineage>
        <taxon>Bacteria</taxon>
        <taxon>Bacillati</taxon>
        <taxon>Bacillota</taxon>
        <taxon>Clostridia</taxon>
        <taxon>Eubacteriales</taxon>
        <taxon>Clostridiaceae</taxon>
        <taxon>Clostridium</taxon>
    </lineage>
</organism>
<name>A0A6M0RCV2_9CLOT</name>
<comment type="cofactor">
    <cofactor evidence="7">
        <name>Mg(2+)</name>
        <dbReference type="ChEBI" id="CHEBI:18420"/>
    </cofactor>
</comment>
<dbReference type="AlphaFoldDB" id="A0A6M0RCV2"/>
<dbReference type="Proteomes" id="UP000473885">
    <property type="component" value="Unassembled WGS sequence"/>
</dbReference>
<dbReference type="InterPro" id="IPR006273">
    <property type="entry name" value="Orotate_PRibTrfase_bac"/>
</dbReference>
<comment type="caution">
    <text evidence="9">The sequence shown here is derived from an EMBL/GenBank/DDBJ whole genome shotgun (WGS) entry which is preliminary data.</text>
</comment>
<evidence type="ECO:0000256" key="6">
    <source>
        <dbReference type="ARBA" id="ARBA00022975"/>
    </source>
</evidence>
<dbReference type="GO" id="GO:0000287">
    <property type="term" value="F:magnesium ion binding"/>
    <property type="evidence" value="ECO:0007669"/>
    <property type="project" value="UniProtKB-UniRule"/>
</dbReference>
<evidence type="ECO:0000256" key="2">
    <source>
        <dbReference type="ARBA" id="ARBA00011971"/>
    </source>
</evidence>
<dbReference type="EC" id="2.4.2.10" evidence="2 7"/>
<dbReference type="InterPro" id="IPR000836">
    <property type="entry name" value="PRTase_dom"/>
</dbReference>
<evidence type="ECO:0000256" key="1">
    <source>
        <dbReference type="ARBA" id="ARBA00004889"/>
    </source>
</evidence>
<comment type="pathway">
    <text evidence="1 7">Pyrimidine metabolism; UMP biosynthesis via de novo pathway; UMP from orotate: step 1/2.</text>
</comment>
<dbReference type="CDD" id="cd06223">
    <property type="entry name" value="PRTases_typeI"/>
    <property type="match status" value="1"/>
</dbReference>
<dbReference type="PANTHER" id="PTHR19278">
    <property type="entry name" value="OROTATE PHOSPHORIBOSYLTRANSFERASE"/>
    <property type="match status" value="1"/>
</dbReference>
<keyword evidence="3 7" id="KW-0328">Glycosyltransferase</keyword>
<dbReference type="GO" id="GO:0044205">
    <property type="term" value="P:'de novo' UMP biosynthetic process"/>
    <property type="evidence" value="ECO:0007669"/>
    <property type="project" value="UniProtKB-UniRule"/>
</dbReference>
<evidence type="ECO:0000256" key="3">
    <source>
        <dbReference type="ARBA" id="ARBA00022676"/>
    </source>
</evidence>
<comment type="function">
    <text evidence="7">Catalyzes the transfer of a ribosyl phosphate group from 5-phosphoribose 1-diphosphate to orotate, leading to the formation of orotidine monophosphate (OMP).</text>
</comment>
<comment type="subunit">
    <text evidence="7">Homodimer.</text>
</comment>
<dbReference type="NCBIfam" id="TIGR01367">
    <property type="entry name" value="pyrE_Therm"/>
    <property type="match status" value="1"/>
</dbReference>
<evidence type="ECO:0000256" key="7">
    <source>
        <dbReference type="HAMAP-Rule" id="MF_01208"/>
    </source>
</evidence>
<evidence type="ECO:0000259" key="8">
    <source>
        <dbReference type="Pfam" id="PF00156"/>
    </source>
</evidence>
<evidence type="ECO:0000313" key="10">
    <source>
        <dbReference type="Proteomes" id="UP000473885"/>
    </source>
</evidence>
<feature type="binding site" evidence="7">
    <location>
        <position position="91"/>
    </location>
    <ligand>
        <name>5-phospho-alpha-D-ribose 1-diphosphate</name>
        <dbReference type="ChEBI" id="CHEBI:58017"/>
        <note>ligand shared between dimeric partners</note>
    </ligand>
</feature>
<dbReference type="RefSeq" id="WP_163249533.1">
    <property type="nucleotide sequence ID" value="NZ_SXDP01000009.1"/>
</dbReference>
<evidence type="ECO:0000256" key="4">
    <source>
        <dbReference type="ARBA" id="ARBA00022679"/>
    </source>
</evidence>
<sequence length="191" mass="21259">MNNINVLDMLKEVGALMDGHFLLSSGKHSNRYCQCARLLQYPDKSEKVISVIKDKLHEVDFDIIVGPAMGGVIVSYELARQTHKPGIFAERKEGNMCIRRGFEIKKGDKVIISEDVVTTGKSFMEVAKIIEDIGAEVVGVACIVDRRADDIKLKYPLYSACKLKVETFDEKDCSLCKKGIAFVKPGSRSSR</sequence>
<evidence type="ECO:0000313" key="9">
    <source>
        <dbReference type="EMBL" id="NEZ47550.1"/>
    </source>
</evidence>
<dbReference type="InterPro" id="IPR023031">
    <property type="entry name" value="OPRT"/>
</dbReference>
<dbReference type="InterPro" id="IPR029057">
    <property type="entry name" value="PRTase-like"/>
</dbReference>
<proteinExistence type="inferred from homology"/>